<accession>A0A9W6SKS5</accession>
<proteinExistence type="predicted"/>
<dbReference type="Gene3D" id="3.40.430.10">
    <property type="entry name" value="Dihydrofolate Reductase, subunit A"/>
    <property type="match status" value="1"/>
</dbReference>
<sequence length="187" mass="20231">MDMGTEETGTRRIVAGLYMSLDGVVESPQDWHFDYLSDEMEAVVGELVAGSDTLLLGRKTYQEFAAVWPHQTGELADGLNGMPKLVASTTLDSVEWSNSELLGDDVVAALTALKKRPGRDINLTGSITLTRELLRAGLVDELNLLVHPVVLGSGARLFTEETGKLPLALVHSATFASGVVHLRYRPV</sequence>
<keyword evidence="3" id="KW-1185">Reference proteome</keyword>
<dbReference type="SUPFAM" id="SSF53597">
    <property type="entry name" value="Dihydrofolate reductase-like"/>
    <property type="match status" value="1"/>
</dbReference>
<gene>
    <name evidence="2" type="ORF">Afil01_23060</name>
</gene>
<protein>
    <submittedName>
        <fullName evidence="2">Pyrimidine reductase</fullName>
    </submittedName>
</protein>
<name>A0A9W6SKS5_9ACTN</name>
<dbReference type="Proteomes" id="UP001165079">
    <property type="component" value="Unassembled WGS sequence"/>
</dbReference>
<dbReference type="GO" id="GO:0009231">
    <property type="term" value="P:riboflavin biosynthetic process"/>
    <property type="evidence" value="ECO:0007669"/>
    <property type="project" value="InterPro"/>
</dbReference>
<feature type="domain" description="Bacterial bifunctional deaminase-reductase C-terminal" evidence="1">
    <location>
        <begin position="13"/>
        <end position="180"/>
    </location>
</feature>
<evidence type="ECO:0000259" key="1">
    <source>
        <dbReference type="Pfam" id="PF01872"/>
    </source>
</evidence>
<dbReference type="InterPro" id="IPR024072">
    <property type="entry name" value="DHFR-like_dom_sf"/>
</dbReference>
<evidence type="ECO:0000313" key="2">
    <source>
        <dbReference type="EMBL" id="GLZ77499.1"/>
    </source>
</evidence>
<dbReference type="EMBL" id="BSTX01000001">
    <property type="protein sequence ID" value="GLZ77499.1"/>
    <property type="molecule type" value="Genomic_DNA"/>
</dbReference>
<dbReference type="InterPro" id="IPR050765">
    <property type="entry name" value="Riboflavin_Biosynth_HTPR"/>
</dbReference>
<reference evidence="2" key="1">
    <citation type="submission" date="2023-03" db="EMBL/GenBank/DDBJ databases">
        <title>Actinorhabdospora filicis NBRC 111898.</title>
        <authorList>
            <person name="Ichikawa N."/>
            <person name="Sato H."/>
            <person name="Tonouchi N."/>
        </authorList>
    </citation>
    <scope>NUCLEOTIDE SEQUENCE</scope>
    <source>
        <strain evidence="2">NBRC 111898</strain>
    </source>
</reference>
<dbReference type="Pfam" id="PF01872">
    <property type="entry name" value="RibD_C"/>
    <property type="match status" value="1"/>
</dbReference>
<dbReference type="AlphaFoldDB" id="A0A9W6SKS5"/>
<dbReference type="InterPro" id="IPR002734">
    <property type="entry name" value="RibDG_C"/>
</dbReference>
<dbReference type="PANTHER" id="PTHR38011:SF11">
    <property type="entry name" value="2,5-DIAMINO-6-RIBOSYLAMINO-4(3H)-PYRIMIDINONE 5'-PHOSPHATE REDUCTASE"/>
    <property type="match status" value="1"/>
</dbReference>
<organism evidence="2 3">
    <name type="scientific">Actinorhabdospora filicis</name>
    <dbReference type="NCBI Taxonomy" id="1785913"/>
    <lineage>
        <taxon>Bacteria</taxon>
        <taxon>Bacillati</taxon>
        <taxon>Actinomycetota</taxon>
        <taxon>Actinomycetes</taxon>
        <taxon>Micromonosporales</taxon>
        <taxon>Micromonosporaceae</taxon>
        <taxon>Actinorhabdospora</taxon>
    </lineage>
</organism>
<evidence type="ECO:0000313" key="3">
    <source>
        <dbReference type="Proteomes" id="UP001165079"/>
    </source>
</evidence>
<dbReference type="GO" id="GO:0008703">
    <property type="term" value="F:5-amino-6-(5-phosphoribosylamino)uracil reductase activity"/>
    <property type="evidence" value="ECO:0007669"/>
    <property type="project" value="InterPro"/>
</dbReference>
<dbReference type="PANTHER" id="PTHR38011">
    <property type="entry name" value="DIHYDROFOLATE REDUCTASE FAMILY PROTEIN (AFU_ORTHOLOGUE AFUA_8G06820)"/>
    <property type="match status" value="1"/>
</dbReference>
<comment type="caution">
    <text evidence="2">The sequence shown here is derived from an EMBL/GenBank/DDBJ whole genome shotgun (WGS) entry which is preliminary data.</text>
</comment>